<dbReference type="STRING" id="692418.SAMN04488029_0764"/>
<dbReference type="Pfam" id="PF12679">
    <property type="entry name" value="ABC2_membrane_2"/>
    <property type="match status" value="1"/>
</dbReference>
<accession>A0A1W2G6W8</accession>
<keyword evidence="1" id="KW-0812">Transmembrane</keyword>
<dbReference type="EMBL" id="FWYF01000001">
    <property type="protein sequence ID" value="SMD32419.1"/>
    <property type="molecule type" value="Genomic_DNA"/>
</dbReference>
<keyword evidence="1" id="KW-1133">Transmembrane helix</keyword>
<dbReference type="Proteomes" id="UP000192472">
    <property type="component" value="Unassembled WGS sequence"/>
</dbReference>
<organism evidence="2 3">
    <name type="scientific">Reichenbachiella faecimaris</name>
    <dbReference type="NCBI Taxonomy" id="692418"/>
    <lineage>
        <taxon>Bacteria</taxon>
        <taxon>Pseudomonadati</taxon>
        <taxon>Bacteroidota</taxon>
        <taxon>Cytophagia</taxon>
        <taxon>Cytophagales</taxon>
        <taxon>Reichenbachiellaceae</taxon>
        <taxon>Reichenbachiella</taxon>
    </lineage>
</organism>
<dbReference type="PANTHER" id="PTHR37305">
    <property type="entry name" value="INTEGRAL MEMBRANE PROTEIN-RELATED"/>
    <property type="match status" value="1"/>
</dbReference>
<dbReference type="GO" id="GO:0005886">
    <property type="term" value="C:plasma membrane"/>
    <property type="evidence" value="ECO:0007669"/>
    <property type="project" value="UniProtKB-SubCell"/>
</dbReference>
<keyword evidence="3" id="KW-1185">Reference proteome</keyword>
<dbReference type="AlphaFoldDB" id="A0A1W2G6W8"/>
<feature type="transmembrane region" description="Helical" evidence="1">
    <location>
        <begin position="70"/>
        <end position="90"/>
    </location>
</feature>
<dbReference type="OrthoDB" id="1452202at2"/>
<keyword evidence="1" id="KW-0472">Membrane</keyword>
<evidence type="ECO:0000313" key="3">
    <source>
        <dbReference type="Proteomes" id="UP000192472"/>
    </source>
</evidence>
<sequence>MTRLLQIEWLKLKYNRPFWILVAMYSIGVIIVCSGGMLFLNFLKNQGADFDGIDPTIIPIYDFPDVWHNISYVATFFKVLLGFIIVISIANEASYRTMRQNVIDGLSKKEFLQTKLLIIGILSISAMVLLFLIGLITGGIYSHILGWKYVFSDLQFLFAYGFEVFCYLTFALMIALLVRKSGLVIVGLLMYTLIFDPVAAKFIEHFPYIWDEIRFIKDYLPVTALNNLIHVPFMKYFFQEIQDYISWKELAIVSGWLMINIGLSYWVLKKRDI</sequence>
<feature type="transmembrane region" description="Helical" evidence="1">
    <location>
        <begin position="18"/>
        <end position="40"/>
    </location>
</feature>
<reference evidence="2 3" key="1">
    <citation type="submission" date="2017-04" db="EMBL/GenBank/DDBJ databases">
        <authorList>
            <person name="Afonso C.L."/>
            <person name="Miller P.J."/>
            <person name="Scott M.A."/>
            <person name="Spackman E."/>
            <person name="Goraichik I."/>
            <person name="Dimitrov K.M."/>
            <person name="Suarez D.L."/>
            <person name="Swayne D.E."/>
        </authorList>
    </citation>
    <scope>NUCLEOTIDE SEQUENCE [LARGE SCALE GENOMIC DNA]</scope>
    <source>
        <strain evidence="2 3">DSM 26133</strain>
    </source>
</reference>
<feature type="transmembrane region" description="Helical" evidence="1">
    <location>
        <begin position="156"/>
        <end position="178"/>
    </location>
</feature>
<protein>
    <submittedName>
        <fullName evidence="2">ABC-2 family transporter protein</fullName>
    </submittedName>
</protein>
<feature type="transmembrane region" description="Helical" evidence="1">
    <location>
        <begin position="116"/>
        <end position="144"/>
    </location>
</feature>
<proteinExistence type="predicted"/>
<evidence type="ECO:0000256" key="1">
    <source>
        <dbReference type="SAM" id="Phobius"/>
    </source>
</evidence>
<gene>
    <name evidence="2" type="ORF">SAMN04488029_0764</name>
</gene>
<dbReference type="GO" id="GO:0140359">
    <property type="term" value="F:ABC-type transporter activity"/>
    <property type="evidence" value="ECO:0007669"/>
    <property type="project" value="InterPro"/>
</dbReference>
<dbReference type="RefSeq" id="WP_084371079.1">
    <property type="nucleotide sequence ID" value="NZ_FWYF01000001.1"/>
</dbReference>
<evidence type="ECO:0000313" key="2">
    <source>
        <dbReference type="EMBL" id="SMD32419.1"/>
    </source>
</evidence>
<feature type="transmembrane region" description="Helical" evidence="1">
    <location>
        <begin position="183"/>
        <end position="199"/>
    </location>
</feature>
<feature type="transmembrane region" description="Helical" evidence="1">
    <location>
        <begin position="250"/>
        <end position="268"/>
    </location>
</feature>
<dbReference type="PANTHER" id="PTHR37305:SF1">
    <property type="entry name" value="MEMBRANE PROTEIN"/>
    <property type="match status" value="1"/>
</dbReference>
<name>A0A1W2G6W8_REIFA</name>